<comment type="caution">
    <text evidence="1">The sequence shown here is derived from an EMBL/GenBank/DDBJ whole genome shotgun (WGS) entry which is preliminary data.</text>
</comment>
<dbReference type="AlphaFoldDB" id="A0A0F9KE39"/>
<gene>
    <name evidence="1" type="ORF">LCGC14_1715300</name>
</gene>
<name>A0A0F9KE39_9ZZZZ</name>
<reference evidence="1" key="1">
    <citation type="journal article" date="2015" name="Nature">
        <title>Complex archaea that bridge the gap between prokaryotes and eukaryotes.</title>
        <authorList>
            <person name="Spang A."/>
            <person name="Saw J.H."/>
            <person name="Jorgensen S.L."/>
            <person name="Zaremba-Niedzwiedzka K."/>
            <person name="Martijn J."/>
            <person name="Lind A.E."/>
            <person name="van Eijk R."/>
            <person name="Schleper C."/>
            <person name="Guy L."/>
            <person name="Ettema T.J."/>
        </authorList>
    </citation>
    <scope>NUCLEOTIDE SEQUENCE</scope>
</reference>
<evidence type="ECO:0000313" key="1">
    <source>
        <dbReference type="EMBL" id="KKM13535.1"/>
    </source>
</evidence>
<accession>A0A0F9KE39</accession>
<protein>
    <submittedName>
        <fullName evidence="1">Uncharacterized protein</fullName>
    </submittedName>
</protein>
<organism evidence="1">
    <name type="scientific">marine sediment metagenome</name>
    <dbReference type="NCBI Taxonomy" id="412755"/>
    <lineage>
        <taxon>unclassified sequences</taxon>
        <taxon>metagenomes</taxon>
        <taxon>ecological metagenomes</taxon>
    </lineage>
</organism>
<proteinExistence type="predicted"/>
<sequence>MTDEESTEGLLFYRCYLCRSIISKWDIDKHYKCPKCGHSKISPSNLTLWEKAVQVWKHPAVWRWGAES</sequence>
<dbReference type="EMBL" id="LAZR01015359">
    <property type="protein sequence ID" value="KKM13535.1"/>
    <property type="molecule type" value="Genomic_DNA"/>
</dbReference>